<proteinExistence type="predicted"/>
<dbReference type="PROSITE" id="PS51257">
    <property type="entry name" value="PROKAR_LIPOPROTEIN"/>
    <property type="match status" value="1"/>
</dbReference>
<dbReference type="AlphaFoldDB" id="A0A2I2MBE6"/>
<evidence type="ECO:0000313" key="2">
    <source>
        <dbReference type="EMBL" id="SOU89865.1"/>
    </source>
</evidence>
<dbReference type="Pfam" id="PF13449">
    <property type="entry name" value="Phytase-like"/>
    <property type="match status" value="1"/>
</dbReference>
<reference evidence="2 3" key="1">
    <citation type="submission" date="2017-11" db="EMBL/GenBank/DDBJ databases">
        <authorList>
            <person name="Duchaud E."/>
        </authorList>
    </citation>
    <scope>NUCLEOTIDE SEQUENCE [LARGE SCALE GENOMIC DNA]</scope>
    <source>
        <strain evidence="2 3">TNO010</strain>
    </source>
</reference>
<dbReference type="EMBL" id="OENE01000048">
    <property type="protein sequence ID" value="SOU89865.1"/>
    <property type="molecule type" value="Genomic_DNA"/>
</dbReference>
<gene>
    <name evidence="2" type="ORF">TNO010_520254</name>
</gene>
<name>A0A2I2MBE6_9FLAO</name>
<evidence type="ECO:0000259" key="1">
    <source>
        <dbReference type="Pfam" id="PF13449"/>
    </source>
</evidence>
<dbReference type="RefSeq" id="WP_172505928.1">
    <property type="nucleotide sequence ID" value="NZ_OENE01000048.1"/>
</dbReference>
<organism evidence="2 3">
    <name type="scientific">Tenacibaculum finnmarkense genomovar ulcerans</name>
    <dbReference type="NCBI Taxonomy" id="2781388"/>
    <lineage>
        <taxon>Bacteria</taxon>
        <taxon>Pseudomonadati</taxon>
        <taxon>Bacteroidota</taxon>
        <taxon>Flavobacteriia</taxon>
        <taxon>Flavobacteriales</taxon>
        <taxon>Flavobacteriaceae</taxon>
        <taxon>Tenacibaculum</taxon>
        <taxon>Tenacibaculum finnmarkense</taxon>
    </lineage>
</organism>
<dbReference type="InterPro" id="IPR027372">
    <property type="entry name" value="Phytase-like_dom"/>
</dbReference>
<protein>
    <recommendedName>
        <fullName evidence="1">Phytase-like domain-containing protein</fullName>
    </recommendedName>
</protein>
<feature type="domain" description="Phytase-like" evidence="1">
    <location>
        <begin position="52"/>
        <end position="357"/>
    </location>
</feature>
<dbReference type="Proteomes" id="UP000490060">
    <property type="component" value="Unassembled WGS sequence"/>
</dbReference>
<evidence type="ECO:0000313" key="3">
    <source>
        <dbReference type="Proteomes" id="UP000490060"/>
    </source>
</evidence>
<accession>A0A2I2MBE6</accession>
<sequence length="378" mass="42852">MKRFIYIAVFLVLSGCKTEKTNLKKQGLKQPKLKFLNEFVVKDSLNFNNTIIGGISGIDFSNNQYYMVVDDAKNPRVLIGDVVIKKDSIKNVIFQKVISLQPDSGFYQNNVLDLESVFFSDNKLNLVSEGSIRKGKNPTIFTIDTAGNFKEEIKIPDYFKANSQAKPKHNAAFESSSKSFDKKGFWVAMEAPLQADGDEPTFHKTPSPIRITYFDTQTKTATKQFSYQLEKIDKPAKGSVNLNGVTAILEYKKNQFFVVERIYQSGYGAYGNTIRVFKATVNENVNKSFNENTTNTLEIPSLKKEKYISLKKELLFDFKSIQPKLTNSIIDNIEGITFGPKLSNGNNSLIFVSDDNFQVYGKQLTQFLLFEIQTEKVH</sequence>